<dbReference type="AlphaFoldDB" id="A0A6M4AYS5"/>
<dbReference type="InterPro" id="IPR012338">
    <property type="entry name" value="Beta-lactam/transpept-like"/>
</dbReference>
<keyword evidence="3" id="KW-1185">Reference proteome</keyword>
<dbReference type="Pfam" id="PF00144">
    <property type="entry name" value="Beta-lactamase"/>
    <property type="match status" value="1"/>
</dbReference>
<gene>
    <name evidence="2" type="ORF">GV829_02645</name>
</gene>
<dbReference type="KEGG" id="slan:GV829_02645"/>
<dbReference type="InterPro" id="IPR050789">
    <property type="entry name" value="Diverse_Enzym_Activities"/>
</dbReference>
<accession>A0A6M4AYS5</accession>
<protein>
    <submittedName>
        <fullName evidence="2">Beta-lactamase family protein</fullName>
    </submittedName>
</protein>
<sequence>MLCGMVPPLLAGCSDGADPAPAAKVEAGDGQRQVIVPGQLGQPARLVIDELFDDRGTMGETRALLVLRNGVPVYEAYGPGYGPDSKLVSWSMAKSITAVLIGILVSDGRLVLDDPAPVPAWQRPGDPRGTITLRQLLNMASGLEHVEVAEQAWEADTVAMLFGDGAQDMAGFAEAKPPIAAPGEQFNYSTATSVILSDIIARALTDSKVPEVRQQAVLNFIDGRLAGPLGMRSLTPEFDANGTMIGGSIMHATARDYARFGEFLRRRGQTADGVRLVSERWIDFMLTPSPANRGYGGHIWLNHAQPNGDVALWPGQGPADLFACLGHQGQFIIVSPGDSLTIVRLGISTDDEQLPAVREALRRLTTAL</sequence>
<dbReference type="EMBL" id="CP053015">
    <property type="protein sequence ID" value="QJQ33522.1"/>
    <property type="molecule type" value="Genomic_DNA"/>
</dbReference>
<organism evidence="2 3">
    <name type="scientific">Sphingomonas lacunae</name>
    <dbReference type="NCBI Taxonomy" id="2698828"/>
    <lineage>
        <taxon>Bacteria</taxon>
        <taxon>Pseudomonadati</taxon>
        <taxon>Pseudomonadota</taxon>
        <taxon>Alphaproteobacteria</taxon>
        <taxon>Sphingomonadales</taxon>
        <taxon>Sphingomonadaceae</taxon>
        <taxon>Sphingomonas</taxon>
    </lineage>
</organism>
<dbReference type="InterPro" id="IPR001466">
    <property type="entry name" value="Beta-lactam-related"/>
</dbReference>
<evidence type="ECO:0000313" key="3">
    <source>
        <dbReference type="Proteomes" id="UP000503018"/>
    </source>
</evidence>
<feature type="domain" description="Beta-lactamase-related" evidence="1">
    <location>
        <begin position="63"/>
        <end position="358"/>
    </location>
</feature>
<dbReference type="Gene3D" id="3.40.710.10">
    <property type="entry name" value="DD-peptidase/beta-lactamase superfamily"/>
    <property type="match status" value="1"/>
</dbReference>
<dbReference type="Proteomes" id="UP000503018">
    <property type="component" value="Chromosome"/>
</dbReference>
<dbReference type="SUPFAM" id="SSF56601">
    <property type="entry name" value="beta-lactamase/transpeptidase-like"/>
    <property type="match status" value="1"/>
</dbReference>
<name>A0A6M4AYS5_9SPHN</name>
<evidence type="ECO:0000313" key="2">
    <source>
        <dbReference type="EMBL" id="QJQ33522.1"/>
    </source>
</evidence>
<dbReference type="PANTHER" id="PTHR43283:SF7">
    <property type="entry name" value="BETA-LACTAMASE-RELATED DOMAIN-CONTAINING PROTEIN"/>
    <property type="match status" value="1"/>
</dbReference>
<dbReference type="PANTHER" id="PTHR43283">
    <property type="entry name" value="BETA-LACTAMASE-RELATED"/>
    <property type="match status" value="1"/>
</dbReference>
<reference evidence="2 3" key="1">
    <citation type="submission" date="2020-01" db="EMBL/GenBank/DDBJ databases">
        <title>Sphingomonas sp. strain CSW-10.</title>
        <authorList>
            <person name="Chen W.-M."/>
        </authorList>
    </citation>
    <scope>NUCLEOTIDE SEQUENCE [LARGE SCALE GENOMIC DNA]</scope>
    <source>
        <strain evidence="2 3">CSW-10</strain>
    </source>
</reference>
<evidence type="ECO:0000259" key="1">
    <source>
        <dbReference type="Pfam" id="PF00144"/>
    </source>
</evidence>
<proteinExistence type="predicted"/>